<name>X0YF72_9ZZZZ</name>
<accession>X0YF72</accession>
<sequence length="47" mass="4940">GTQLSSDVSANAEWKGGCAVLELDSGDLFASPLEFPHGVFDSLDMLL</sequence>
<organism evidence="1">
    <name type="scientific">marine sediment metagenome</name>
    <dbReference type="NCBI Taxonomy" id="412755"/>
    <lineage>
        <taxon>unclassified sequences</taxon>
        <taxon>metagenomes</taxon>
        <taxon>ecological metagenomes</taxon>
    </lineage>
</organism>
<comment type="caution">
    <text evidence="1">The sequence shown here is derived from an EMBL/GenBank/DDBJ whole genome shotgun (WGS) entry which is preliminary data.</text>
</comment>
<gene>
    <name evidence="1" type="ORF">S01H1_72471</name>
</gene>
<proteinExistence type="predicted"/>
<dbReference type="AlphaFoldDB" id="X0YF72"/>
<dbReference type="EMBL" id="BARS01048339">
    <property type="protein sequence ID" value="GAG35461.1"/>
    <property type="molecule type" value="Genomic_DNA"/>
</dbReference>
<reference evidence="1" key="1">
    <citation type="journal article" date="2014" name="Front. Microbiol.">
        <title>High frequency of phylogenetically diverse reductive dehalogenase-homologous genes in deep subseafloor sedimentary metagenomes.</title>
        <authorList>
            <person name="Kawai M."/>
            <person name="Futagami T."/>
            <person name="Toyoda A."/>
            <person name="Takaki Y."/>
            <person name="Nishi S."/>
            <person name="Hori S."/>
            <person name="Arai W."/>
            <person name="Tsubouchi T."/>
            <person name="Morono Y."/>
            <person name="Uchiyama I."/>
            <person name="Ito T."/>
            <person name="Fujiyama A."/>
            <person name="Inagaki F."/>
            <person name="Takami H."/>
        </authorList>
    </citation>
    <scope>NUCLEOTIDE SEQUENCE</scope>
    <source>
        <strain evidence="1">Expedition CK06-06</strain>
    </source>
</reference>
<feature type="non-terminal residue" evidence="1">
    <location>
        <position position="1"/>
    </location>
</feature>
<evidence type="ECO:0000313" key="1">
    <source>
        <dbReference type="EMBL" id="GAG35461.1"/>
    </source>
</evidence>
<protein>
    <submittedName>
        <fullName evidence="1">Uncharacterized protein</fullName>
    </submittedName>
</protein>